<dbReference type="AlphaFoldDB" id="A0A0K8PXT8"/>
<organism evidence="2 3">
    <name type="scientific">Streptomyces azureus</name>
    <dbReference type="NCBI Taxonomy" id="146537"/>
    <lineage>
        <taxon>Bacteria</taxon>
        <taxon>Bacillati</taxon>
        <taxon>Actinomycetota</taxon>
        <taxon>Actinomycetes</taxon>
        <taxon>Kitasatosporales</taxon>
        <taxon>Streptomycetaceae</taxon>
        <taxon>Streptomyces</taxon>
    </lineage>
</organism>
<feature type="compositionally biased region" description="Low complexity" evidence="1">
    <location>
        <begin position="95"/>
        <end position="107"/>
    </location>
</feature>
<name>A0A0K8PXT8_STRAJ</name>
<keyword evidence="3" id="KW-1185">Reference proteome</keyword>
<dbReference type="PATRIC" id="fig|146537.3.peg.7526"/>
<sequence length="122" mass="12233">MPAGSVGSTVRANRVFRVLAGGSLRCALWAASTSPVRASATSQDSAEVSGRRGAPARGRTCVPGRYSSEGCGTAALGPTGGLDSAWPELAAAAGIRARSPAAQSAQADTASREENPMSIRST</sequence>
<evidence type="ECO:0000313" key="3">
    <source>
        <dbReference type="Proteomes" id="UP000053859"/>
    </source>
</evidence>
<feature type="region of interest" description="Disordered" evidence="1">
    <location>
        <begin position="95"/>
        <end position="122"/>
    </location>
</feature>
<evidence type="ECO:0000313" key="2">
    <source>
        <dbReference type="EMBL" id="GAP52279.1"/>
    </source>
</evidence>
<protein>
    <submittedName>
        <fullName evidence="2">Putative secreted protein</fullName>
    </submittedName>
</protein>
<feature type="compositionally biased region" description="Polar residues" evidence="1">
    <location>
        <begin position="37"/>
        <end position="46"/>
    </location>
</feature>
<dbReference type="EMBL" id="DF968417">
    <property type="protein sequence ID" value="GAP52279.1"/>
    <property type="molecule type" value="Genomic_DNA"/>
</dbReference>
<accession>A0A0K8PXT8</accession>
<proteinExistence type="predicted"/>
<gene>
    <name evidence="2" type="ORF">SAZU_7154</name>
</gene>
<feature type="region of interest" description="Disordered" evidence="1">
    <location>
        <begin position="37"/>
        <end position="61"/>
    </location>
</feature>
<dbReference type="Proteomes" id="UP000053859">
    <property type="component" value="Unassembled WGS sequence"/>
</dbReference>
<reference evidence="2" key="1">
    <citation type="journal article" date="2015" name="Genome Announc.">
        <title>Draft Genome Sequence of Thiostrepton-Producing Streptomyces azureus ATCC 14921.</title>
        <authorList>
            <person name="Sakihara K."/>
            <person name="Maeda J."/>
            <person name="Tashiro K."/>
            <person name="Fujino Y."/>
            <person name="Kuhara S."/>
            <person name="Ohshima T."/>
            <person name="Ogata S."/>
            <person name="Doi K."/>
        </authorList>
    </citation>
    <scope>NUCLEOTIDE SEQUENCE [LARGE SCALE GENOMIC DNA]</scope>
    <source>
        <strain evidence="2">ATCC14921</strain>
    </source>
</reference>
<evidence type="ECO:0000256" key="1">
    <source>
        <dbReference type="SAM" id="MobiDB-lite"/>
    </source>
</evidence>